<dbReference type="InterPro" id="IPR055140">
    <property type="entry name" value="Thiolase_C_2"/>
</dbReference>
<dbReference type="InterPro" id="IPR016039">
    <property type="entry name" value="Thiolase-like"/>
</dbReference>
<dbReference type="PANTHER" id="PTHR42870">
    <property type="entry name" value="ACETYL-COA C-ACETYLTRANSFERASE"/>
    <property type="match status" value="1"/>
</dbReference>
<dbReference type="Gene3D" id="3.40.47.10">
    <property type="match status" value="1"/>
</dbReference>
<keyword evidence="2" id="KW-0808">Transferase</keyword>
<dbReference type="EMBL" id="PHFW01000002">
    <property type="protein sequence ID" value="PQM27730.1"/>
    <property type="molecule type" value="Genomic_DNA"/>
</dbReference>
<dbReference type="GO" id="GO:0003988">
    <property type="term" value="F:acetyl-CoA C-acyltransferase activity"/>
    <property type="evidence" value="ECO:0007669"/>
    <property type="project" value="UniProtKB-ARBA"/>
</dbReference>
<dbReference type="PANTHER" id="PTHR42870:SF1">
    <property type="entry name" value="NON-SPECIFIC LIPID-TRANSFER PROTEIN-LIKE 2"/>
    <property type="match status" value="1"/>
</dbReference>
<dbReference type="OrthoDB" id="9785768at2"/>
<feature type="domain" description="Thiolase C-terminal" evidence="1">
    <location>
        <begin position="261"/>
        <end position="382"/>
    </location>
</feature>
<dbReference type="PIRSF" id="PIRSF000429">
    <property type="entry name" value="Ac-CoA_Ac_transf"/>
    <property type="match status" value="1"/>
</dbReference>
<evidence type="ECO:0000313" key="3">
    <source>
        <dbReference type="Proteomes" id="UP000238954"/>
    </source>
</evidence>
<gene>
    <name evidence="2" type="ORF">CVO77_03960</name>
</gene>
<accession>A0A2S8B5V7</accession>
<dbReference type="SUPFAM" id="SSF53901">
    <property type="entry name" value="Thiolase-like"/>
    <property type="match status" value="2"/>
</dbReference>
<dbReference type="Proteomes" id="UP000238954">
    <property type="component" value="Chromosome"/>
</dbReference>
<keyword evidence="3" id="KW-1185">Reference proteome</keyword>
<organism evidence="2 3">
    <name type="scientific">Sphingopyxis lindanitolerans</name>
    <dbReference type="NCBI Taxonomy" id="2054227"/>
    <lineage>
        <taxon>Bacteria</taxon>
        <taxon>Pseudomonadati</taxon>
        <taxon>Pseudomonadota</taxon>
        <taxon>Alphaproteobacteria</taxon>
        <taxon>Sphingomonadales</taxon>
        <taxon>Sphingomonadaceae</taxon>
        <taxon>Sphingopyxis</taxon>
    </lineage>
</organism>
<sequence length="392" mass="40951">MMTAKAIISGIGISAIGRNTDVSALDLTEQASRAAIADAGLSPADIDGVATLGDTPPAEASARLGIAPRYHGEGYSRGGLLSYVMAAAEAVEQGRARHVLIYRTVKMKGGNITAKDADEARKRGPKAQAAATATLPTMMADTPQLLAYHGYAATNWLGMHCQRHMALYGTTKEQLGWLAINSRRNAALNPLAVLREPITMDDYLAAPMISTPFGRLDCDIPIDGSAAFVVSHPGYAADAPNAAPAIEAFGGSTGPGAWTLRPDYPAMASVDAAAEMWSKTDLKPADIDIAQLYDGFTFLTFAWLEALGICERGGAGPFVEGATRIALDGALPLNTYGGQLSAGRLHGHWSLHEACLQLRREAGDRQVAKPLRVAAVSNGGGPIAGCLLLTSG</sequence>
<comment type="caution">
    <text evidence="2">The sequence shown here is derived from an EMBL/GenBank/DDBJ whole genome shotgun (WGS) entry which is preliminary data.</text>
</comment>
<evidence type="ECO:0000313" key="2">
    <source>
        <dbReference type="EMBL" id="PQM27730.1"/>
    </source>
</evidence>
<dbReference type="Pfam" id="PF22691">
    <property type="entry name" value="Thiolase_C_1"/>
    <property type="match status" value="1"/>
</dbReference>
<dbReference type="InterPro" id="IPR002155">
    <property type="entry name" value="Thiolase"/>
</dbReference>
<evidence type="ECO:0000259" key="1">
    <source>
        <dbReference type="Pfam" id="PF22691"/>
    </source>
</evidence>
<name>A0A2S8B5V7_9SPHN</name>
<proteinExistence type="predicted"/>
<dbReference type="AlphaFoldDB" id="A0A2S8B5V7"/>
<dbReference type="CDD" id="cd00829">
    <property type="entry name" value="SCP-x_thiolase"/>
    <property type="match status" value="1"/>
</dbReference>
<reference evidence="3" key="1">
    <citation type="submission" date="2017-11" db="EMBL/GenBank/DDBJ databases">
        <title>The complete genome sequence of Sphingopyxis pomeranensis sp. nov. strain WS5A3p.</title>
        <authorList>
            <person name="Kaminski M.A."/>
        </authorList>
    </citation>
    <scope>NUCLEOTIDE SEQUENCE [LARGE SCALE GENOMIC DNA]</scope>
    <source>
        <strain evidence="3">WS5A3p</strain>
    </source>
</reference>
<protein>
    <submittedName>
        <fullName evidence="2">Acetyl-CoA acetyltransferase</fullName>
    </submittedName>
</protein>